<evidence type="ECO:0000256" key="1">
    <source>
        <dbReference type="ARBA" id="ARBA00005059"/>
    </source>
</evidence>
<comment type="similarity">
    <text evidence="2 9 14">Belongs to the glutamyl-tRNA reductase family.</text>
</comment>
<feature type="domain" description="Glutamyl-tRNA reductase N-terminal" evidence="17">
    <location>
        <begin position="7"/>
        <end position="156"/>
    </location>
</feature>
<evidence type="ECO:0000256" key="2">
    <source>
        <dbReference type="ARBA" id="ARBA00005916"/>
    </source>
</evidence>
<evidence type="ECO:0000256" key="3">
    <source>
        <dbReference type="ARBA" id="ARBA00012970"/>
    </source>
</evidence>
<dbReference type="STRING" id="378794.GCA_001570625_02058"/>
<dbReference type="PROSITE" id="PS00747">
    <property type="entry name" value="GLUTR"/>
    <property type="match status" value="1"/>
</dbReference>
<protein>
    <recommendedName>
        <fullName evidence="8 9">Glutamyl-tRNA reductase</fullName>
        <shortName evidence="9">GluTR</shortName>
        <ecNumber evidence="3 9">1.2.1.70</ecNumber>
    </recommendedName>
</protein>
<dbReference type="Gene3D" id="3.30.460.30">
    <property type="entry name" value="Glutamyl-tRNA reductase, N-terminal domain"/>
    <property type="match status" value="1"/>
</dbReference>
<dbReference type="InterPro" id="IPR006151">
    <property type="entry name" value="Shikm_DH/Glu-tRNA_Rdtase"/>
</dbReference>
<dbReference type="PANTHER" id="PTHR43013:SF1">
    <property type="entry name" value="GLUTAMYL-TRNA REDUCTASE"/>
    <property type="match status" value="1"/>
</dbReference>
<dbReference type="GO" id="GO:0050661">
    <property type="term" value="F:NADP binding"/>
    <property type="evidence" value="ECO:0007669"/>
    <property type="project" value="InterPro"/>
</dbReference>
<evidence type="ECO:0000259" key="17">
    <source>
        <dbReference type="Pfam" id="PF05201"/>
    </source>
</evidence>
<dbReference type="UniPathway" id="UPA00251">
    <property type="reaction ID" value="UER00316"/>
</dbReference>
<evidence type="ECO:0000256" key="8">
    <source>
        <dbReference type="ARBA" id="ARBA00068659"/>
    </source>
</evidence>
<evidence type="ECO:0000256" key="10">
    <source>
        <dbReference type="PIRSR" id="PIRSR000445-1"/>
    </source>
</evidence>
<evidence type="ECO:0000256" key="5">
    <source>
        <dbReference type="ARBA" id="ARBA00023002"/>
    </source>
</evidence>
<comment type="subunit">
    <text evidence="9">Homodimer.</text>
</comment>
<dbReference type="Gene3D" id="3.40.50.720">
    <property type="entry name" value="NAD(P)-binding Rossmann-like Domain"/>
    <property type="match status" value="1"/>
</dbReference>
<dbReference type="FunFam" id="3.40.50.720:FF:000031">
    <property type="entry name" value="Glutamyl-tRNA reductase"/>
    <property type="match status" value="1"/>
</dbReference>
<dbReference type="InterPro" id="IPR000343">
    <property type="entry name" value="4pyrrol_synth_GluRdtase"/>
</dbReference>
<dbReference type="Pfam" id="PF05201">
    <property type="entry name" value="GlutR_N"/>
    <property type="match status" value="1"/>
</dbReference>
<dbReference type="InterPro" id="IPR015896">
    <property type="entry name" value="4pyrrol_synth_GluRdtase_dimer"/>
</dbReference>
<evidence type="ECO:0000313" key="18">
    <source>
        <dbReference type="EMBL" id="HBK54585.1"/>
    </source>
</evidence>
<dbReference type="InterPro" id="IPR015895">
    <property type="entry name" value="4pyrrol_synth_GluRdtase_N"/>
</dbReference>
<feature type="binding site" evidence="9 11">
    <location>
        <position position="120"/>
    </location>
    <ligand>
        <name>substrate</name>
    </ligand>
</feature>
<feature type="binding site" evidence="9 11">
    <location>
        <begin position="49"/>
        <end position="52"/>
    </location>
    <ligand>
        <name>substrate</name>
    </ligand>
</feature>
<organism evidence="18 19">
    <name type="scientific">Syntrophomonas wolfei</name>
    <dbReference type="NCBI Taxonomy" id="863"/>
    <lineage>
        <taxon>Bacteria</taxon>
        <taxon>Bacillati</taxon>
        <taxon>Bacillota</taxon>
        <taxon>Clostridia</taxon>
        <taxon>Eubacteriales</taxon>
        <taxon>Syntrophomonadaceae</taxon>
        <taxon>Syntrophomonas</taxon>
    </lineage>
</organism>
<comment type="domain">
    <text evidence="9">Possesses an unusual extended V-shaped dimeric structure with each monomer consisting of three distinct domains arranged along a curved 'spinal' alpha-helix. The N-terminal catalytic domain specifically recognizes the glutamate moiety of the substrate. The second domain is the NADPH-binding domain, and the third C-terminal domain is responsible for dimerization.</text>
</comment>
<evidence type="ECO:0000256" key="6">
    <source>
        <dbReference type="ARBA" id="ARBA00023244"/>
    </source>
</evidence>
<evidence type="ECO:0000259" key="15">
    <source>
        <dbReference type="Pfam" id="PF00745"/>
    </source>
</evidence>
<evidence type="ECO:0000256" key="9">
    <source>
        <dbReference type="HAMAP-Rule" id="MF_00087"/>
    </source>
</evidence>
<dbReference type="NCBIfam" id="NF000744">
    <property type="entry name" value="PRK00045.1-3"/>
    <property type="match status" value="1"/>
</dbReference>
<evidence type="ECO:0000256" key="14">
    <source>
        <dbReference type="RuleBase" id="RU000584"/>
    </source>
</evidence>
<comment type="miscellaneous">
    <text evidence="9">During catalysis, the active site Cys acts as a nucleophile attacking the alpha-carbonyl group of tRNA-bound glutamate with the formation of a thioester intermediate between enzyme and glutamate, and the concomitant release of tRNA(Glu). The thioester intermediate is finally reduced by direct hydride transfer from NADPH, to form the product GSA.</text>
</comment>
<dbReference type="EMBL" id="DNZF01000252">
    <property type="protein sequence ID" value="HBK54585.1"/>
    <property type="molecule type" value="Genomic_DNA"/>
</dbReference>
<dbReference type="GO" id="GO:0019353">
    <property type="term" value="P:protoporphyrinogen IX biosynthetic process from glutamate"/>
    <property type="evidence" value="ECO:0007669"/>
    <property type="project" value="TreeGrafter"/>
</dbReference>
<feature type="domain" description="Quinate/shikimate 5-dehydrogenase/glutamyl-tRNA reductase" evidence="16">
    <location>
        <begin position="171"/>
        <end position="306"/>
    </location>
</feature>
<feature type="binding site" evidence="9 11">
    <location>
        <position position="109"/>
    </location>
    <ligand>
        <name>substrate</name>
    </ligand>
</feature>
<dbReference type="SUPFAM" id="SSF69742">
    <property type="entry name" value="Glutamyl tRNA-reductase catalytic, N-terminal domain"/>
    <property type="match status" value="1"/>
</dbReference>
<dbReference type="Pfam" id="PF01488">
    <property type="entry name" value="Shikimate_DH"/>
    <property type="match status" value="1"/>
</dbReference>
<dbReference type="FunFam" id="3.30.460.30:FF:000001">
    <property type="entry name" value="Glutamyl-tRNA reductase"/>
    <property type="match status" value="1"/>
</dbReference>
<gene>
    <name evidence="9" type="primary">hemA</name>
    <name evidence="18" type="ORF">DDZ44_11675</name>
</gene>
<name>A0A354YZ17_9FIRM</name>
<proteinExistence type="inferred from homology"/>
<keyword evidence="6 9" id="KW-0627">Porphyrin biosynthesis</keyword>
<dbReference type="SUPFAM" id="SSF51735">
    <property type="entry name" value="NAD(P)-binding Rossmann-fold domains"/>
    <property type="match status" value="1"/>
</dbReference>
<evidence type="ECO:0000256" key="12">
    <source>
        <dbReference type="PIRSR" id="PIRSR000445-3"/>
    </source>
</evidence>
<dbReference type="InterPro" id="IPR018214">
    <property type="entry name" value="GluRdtase_CS"/>
</dbReference>
<comment type="caution">
    <text evidence="18">The sequence shown here is derived from an EMBL/GenBank/DDBJ whole genome shotgun (WGS) entry which is preliminary data.</text>
</comment>
<feature type="binding site" evidence="9 11">
    <location>
        <begin position="114"/>
        <end position="116"/>
    </location>
    <ligand>
        <name>substrate</name>
    </ligand>
</feature>
<evidence type="ECO:0000256" key="7">
    <source>
        <dbReference type="ARBA" id="ARBA00047464"/>
    </source>
</evidence>
<evidence type="ECO:0000256" key="11">
    <source>
        <dbReference type="PIRSR" id="PIRSR000445-2"/>
    </source>
</evidence>
<evidence type="ECO:0000256" key="4">
    <source>
        <dbReference type="ARBA" id="ARBA00022857"/>
    </source>
</evidence>
<accession>A0A354YZ17</accession>
<feature type="binding site" evidence="9 12">
    <location>
        <begin position="189"/>
        <end position="194"/>
    </location>
    <ligand>
        <name>NADP(+)</name>
        <dbReference type="ChEBI" id="CHEBI:58349"/>
    </ligand>
</feature>
<keyword evidence="4 9" id="KW-0521">NADP</keyword>
<dbReference type="GO" id="GO:0008883">
    <property type="term" value="F:glutamyl-tRNA reductase activity"/>
    <property type="evidence" value="ECO:0007669"/>
    <property type="project" value="UniProtKB-UniRule"/>
</dbReference>
<dbReference type="AlphaFoldDB" id="A0A354YZ17"/>
<evidence type="ECO:0000259" key="16">
    <source>
        <dbReference type="Pfam" id="PF01488"/>
    </source>
</evidence>
<dbReference type="HAMAP" id="MF_00087">
    <property type="entry name" value="Glu_tRNA_reductase"/>
    <property type="match status" value="1"/>
</dbReference>
<dbReference type="RefSeq" id="WP_061214500.1">
    <property type="nucleotide sequence ID" value="NZ_DCDX01000013.1"/>
</dbReference>
<dbReference type="SUPFAM" id="SSF69075">
    <property type="entry name" value="Glutamyl tRNA-reductase dimerization domain"/>
    <property type="match status" value="1"/>
</dbReference>
<comment type="function">
    <text evidence="9">Catalyzes the NADPH-dependent reduction of glutamyl-tRNA(Glu) to glutamate 1-semialdehyde (GSA).</text>
</comment>
<dbReference type="EC" id="1.2.1.70" evidence="3 9"/>
<dbReference type="PANTHER" id="PTHR43013">
    <property type="entry name" value="GLUTAMYL-TRNA REDUCTASE"/>
    <property type="match status" value="1"/>
</dbReference>
<dbReference type="InterPro" id="IPR036453">
    <property type="entry name" value="GluRdtase_dimer_dom_sf"/>
</dbReference>
<dbReference type="PIRSF" id="PIRSF000445">
    <property type="entry name" value="4pyrrol_synth_GluRdtase"/>
    <property type="match status" value="1"/>
</dbReference>
<sequence>MYVLLAGLNHRTAPVEVRERFSICGAELAQAYQELKSHADLEASVILSTCNRTEVYATAKDIQKGFQVLEAFLSKYAHMDEEDLIKYLYQPNCYDAILHLFRVASGLDSMIMGEPQILGQVKEAHQKAMEAGASDGVLNALFQRAIYVGKKVRTDTDIDRHPFSVSHAAVELARQILGDLDNKSVLVTGAGEMSETTIRYLMANGLKSVIISNRSYDKAVKMAENFNGRAVYFNQLPTELSRADIVISCTAASHYVLKEDNCRQVLESRQGREIIMIDIAVPRDIDPALKDIPGVFLYDIDQLENVVDAGYEERQSVIQEAGQIILDELEKFNDWLGSLYVVPVIKALKQKGEIIKENEIKRACNRLGKLSEQEQNIIASMANSIVNQILHFPMVNLRELAATQQGHLYAEVAKKLFALQIDNEEYEKYEKFEIGNQG</sequence>
<dbReference type="InterPro" id="IPR036343">
    <property type="entry name" value="GluRdtase_N_sf"/>
</dbReference>
<dbReference type="InterPro" id="IPR036291">
    <property type="entry name" value="NAD(P)-bd_dom_sf"/>
</dbReference>
<feature type="site" description="Important for activity" evidence="9 13">
    <location>
        <position position="99"/>
    </location>
</feature>
<reference evidence="18 19" key="1">
    <citation type="journal article" date="2018" name="Nat. Biotechnol.">
        <title>A standardized bacterial taxonomy based on genome phylogeny substantially revises the tree of life.</title>
        <authorList>
            <person name="Parks D.H."/>
            <person name="Chuvochina M."/>
            <person name="Waite D.W."/>
            <person name="Rinke C."/>
            <person name="Skarshewski A."/>
            <person name="Chaumeil P.A."/>
            <person name="Hugenholtz P."/>
        </authorList>
    </citation>
    <scope>NUCLEOTIDE SEQUENCE [LARGE SCALE GENOMIC DNA]</scope>
    <source>
        <strain evidence="18">UBA10948</strain>
    </source>
</reference>
<feature type="domain" description="Tetrapyrrole biosynthesis glutamyl-tRNA reductase dimerisation" evidence="15">
    <location>
        <begin position="320"/>
        <end position="419"/>
    </location>
</feature>
<dbReference type="Proteomes" id="UP000263273">
    <property type="component" value="Unassembled WGS sequence"/>
</dbReference>
<feature type="active site" description="Nucleophile" evidence="9 10">
    <location>
        <position position="50"/>
    </location>
</feature>
<dbReference type="Pfam" id="PF00745">
    <property type="entry name" value="GlutR_dimer"/>
    <property type="match status" value="1"/>
</dbReference>
<evidence type="ECO:0000256" key="13">
    <source>
        <dbReference type="PIRSR" id="PIRSR000445-4"/>
    </source>
</evidence>
<dbReference type="NCBIfam" id="TIGR01035">
    <property type="entry name" value="hemA"/>
    <property type="match status" value="1"/>
</dbReference>
<evidence type="ECO:0000313" key="19">
    <source>
        <dbReference type="Proteomes" id="UP000263273"/>
    </source>
</evidence>
<keyword evidence="5 9" id="KW-0560">Oxidoreductase</keyword>
<dbReference type="CDD" id="cd05213">
    <property type="entry name" value="NAD_bind_Glutamyl_tRNA_reduct"/>
    <property type="match status" value="1"/>
</dbReference>
<comment type="pathway">
    <text evidence="1 9 14">Porphyrin-containing compound metabolism; protoporphyrin-IX biosynthesis; 5-aminolevulinate from L-glutamyl-tRNA(Glu): step 1/2.</text>
</comment>
<comment type="catalytic activity">
    <reaction evidence="7 9 14">
        <text>(S)-4-amino-5-oxopentanoate + tRNA(Glu) + NADP(+) = L-glutamyl-tRNA(Glu) + NADPH + H(+)</text>
        <dbReference type="Rhea" id="RHEA:12344"/>
        <dbReference type="Rhea" id="RHEA-COMP:9663"/>
        <dbReference type="Rhea" id="RHEA-COMP:9680"/>
        <dbReference type="ChEBI" id="CHEBI:15378"/>
        <dbReference type="ChEBI" id="CHEBI:57501"/>
        <dbReference type="ChEBI" id="CHEBI:57783"/>
        <dbReference type="ChEBI" id="CHEBI:58349"/>
        <dbReference type="ChEBI" id="CHEBI:78442"/>
        <dbReference type="ChEBI" id="CHEBI:78520"/>
        <dbReference type="EC" id="1.2.1.70"/>
    </reaction>
</comment>